<evidence type="ECO:0000256" key="2">
    <source>
        <dbReference type="ARBA" id="ARBA00010330"/>
    </source>
</evidence>
<feature type="compositionally biased region" description="Polar residues" evidence="10">
    <location>
        <begin position="242"/>
        <end position="254"/>
    </location>
</feature>
<dbReference type="InterPro" id="IPR001789">
    <property type="entry name" value="Sig_transdc_resp-reg_receiver"/>
</dbReference>
<feature type="compositionally biased region" description="Polar residues" evidence="10">
    <location>
        <begin position="263"/>
        <end position="273"/>
    </location>
</feature>
<dbReference type="SMART" id="SM00448">
    <property type="entry name" value="REC"/>
    <property type="match status" value="1"/>
</dbReference>
<dbReference type="GO" id="GO:0010017">
    <property type="term" value="P:red or far-red light signaling pathway"/>
    <property type="evidence" value="ECO:0007669"/>
    <property type="project" value="UniProtKB-ARBA"/>
</dbReference>
<dbReference type="PANTHER" id="PTHR43874">
    <property type="entry name" value="TWO-COMPONENT RESPONSE REGULATOR"/>
    <property type="match status" value="1"/>
</dbReference>
<keyword evidence="5" id="KW-0090">Biological rhythms</keyword>
<keyword evidence="3" id="KW-0902">Two-component regulatory system</keyword>
<keyword evidence="4" id="KW-0805">Transcription regulation</keyword>
<dbReference type="AlphaFoldDB" id="A0A7J0HBU1"/>
<organism evidence="13 14">
    <name type="scientific">Actinidia rufa</name>
    <dbReference type="NCBI Taxonomy" id="165716"/>
    <lineage>
        <taxon>Eukaryota</taxon>
        <taxon>Viridiplantae</taxon>
        <taxon>Streptophyta</taxon>
        <taxon>Embryophyta</taxon>
        <taxon>Tracheophyta</taxon>
        <taxon>Spermatophyta</taxon>
        <taxon>Magnoliopsida</taxon>
        <taxon>eudicotyledons</taxon>
        <taxon>Gunneridae</taxon>
        <taxon>Pentapetalae</taxon>
        <taxon>asterids</taxon>
        <taxon>Ericales</taxon>
        <taxon>Actinidiaceae</taxon>
        <taxon>Actinidia</taxon>
    </lineage>
</organism>
<feature type="domain" description="Response regulatory" evidence="11">
    <location>
        <begin position="92"/>
        <end position="210"/>
    </location>
</feature>
<dbReference type="GO" id="GO:0007623">
    <property type="term" value="P:circadian rhythm"/>
    <property type="evidence" value="ECO:0007669"/>
    <property type="project" value="UniProtKB-ARBA"/>
</dbReference>
<evidence type="ECO:0000256" key="9">
    <source>
        <dbReference type="PROSITE-ProRule" id="PRU00357"/>
    </source>
</evidence>
<feature type="region of interest" description="Disordered" evidence="10">
    <location>
        <begin position="216"/>
        <end position="293"/>
    </location>
</feature>
<dbReference type="OrthoDB" id="60033at2759"/>
<dbReference type="GO" id="GO:0045892">
    <property type="term" value="P:negative regulation of DNA-templated transcription"/>
    <property type="evidence" value="ECO:0007669"/>
    <property type="project" value="UniProtKB-ARBA"/>
</dbReference>
<dbReference type="GO" id="GO:0000160">
    <property type="term" value="P:phosphorelay signal transduction system"/>
    <property type="evidence" value="ECO:0007669"/>
    <property type="project" value="UniProtKB-KW"/>
</dbReference>
<dbReference type="CDD" id="cd17582">
    <property type="entry name" value="psREC_PRR"/>
    <property type="match status" value="1"/>
</dbReference>
<comment type="similarity">
    <text evidence="2">Belongs to the ARR-like family.</text>
</comment>
<dbReference type="Gene3D" id="3.40.50.2300">
    <property type="match status" value="1"/>
</dbReference>
<feature type="compositionally biased region" description="Low complexity" evidence="10">
    <location>
        <begin position="555"/>
        <end position="565"/>
    </location>
</feature>
<feature type="compositionally biased region" description="Basic and acidic residues" evidence="10">
    <location>
        <begin position="365"/>
        <end position="383"/>
    </location>
</feature>
<name>A0A7J0HBU1_9ERIC</name>
<evidence type="ECO:0000259" key="11">
    <source>
        <dbReference type="PROSITE" id="PS50110"/>
    </source>
</evidence>
<feature type="region of interest" description="Disordered" evidence="10">
    <location>
        <begin position="542"/>
        <end position="579"/>
    </location>
</feature>
<feature type="region of interest" description="Disordered" evidence="10">
    <location>
        <begin position="1"/>
        <end position="51"/>
    </location>
</feature>
<comment type="subcellular location">
    <subcellularLocation>
        <location evidence="1 9">Nucleus</location>
    </subcellularLocation>
</comment>
<comment type="caution">
    <text evidence="13">The sequence shown here is derived from an EMBL/GenBank/DDBJ whole genome shotgun (WGS) entry which is preliminary data.</text>
</comment>
<dbReference type="GO" id="GO:0009736">
    <property type="term" value="P:cytokinin-activated signaling pathway"/>
    <property type="evidence" value="ECO:0007669"/>
    <property type="project" value="InterPro"/>
</dbReference>
<evidence type="ECO:0000256" key="3">
    <source>
        <dbReference type="ARBA" id="ARBA00023012"/>
    </source>
</evidence>
<dbReference type="Proteomes" id="UP000585474">
    <property type="component" value="Unassembled WGS sequence"/>
</dbReference>
<feature type="region of interest" description="Disordered" evidence="10">
    <location>
        <begin position="354"/>
        <end position="389"/>
    </location>
</feature>
<protein>
    <submittedName>
        <fullName evidence="13">Pseudo-response regulator 7</fullName>
    </submittedName>
</protein>
<reference evidence="13 14" key="1">
    <citation type="submission" date="2019-07" db="EMBL/GenBank/DDBJ databases">
        <title>De Novo Assembly of kiwifruit Actinidia rufa.</title>
        <authorList>
            <person name="Sugita-Konishi S."/>
            <person name="Sato K."/>
            <person name="Mori E."/>
            <person name="Abe Y."/>
            <person name="Kisaki G."/>
            <person name="Hamano K."/>
            <person name="Suezawa K."/>
            <person name="Otani M."/>
            <person name="Fukuda T."/>
            <person name="Manabe T."/>
            <person name="Gomi K."/>
            <person name="Tabuchi M."/>
            <person name="Akimitsu K."/>
            <person name="Kataoka I."/>
        </authorList>
    </citation>
    <scope>NUCLEOTIDE SEQUENCE [LARGE SCALE GENOMIC DNA]</scope>
    <source>
        <strain evidence="14">cv. Fuchu</strain>
    </source>
</reference>
<dbReference type="PROSITE" id="PS50110">
    <property type="entry name" value="RESPONSE_REGULATORY"/>
    <property type="match status" value="1"/>
</dbReference>
<keyword evidence="6" id="KW-0804">Transcription</keyword>
<dbReference type="FunFam" id="3.40.50.2300:FF:000214">
    <property type="entry name" value="Two-component response regulator-like PRR37"/>
    <property type="match status" value="1"/>
</dbReference>
<evidence type="ECO:0000313" key="14">
    <source>
        <dbReference type="Proteomes" id="UP000585474"/>
    </source>
</evidence>
<evidence type="ECO:0000256" key="6">
    <source>
        <dbReference type="ARBA" id="ARBA00023163"/>
    </source>
</evidence>
<comment type="caution">
    <text evidence="8">Lacks conserved residue(s) required for the propagation of feature annotation.</text>
</comment>
<proteinExistence type="inferred from homology"/>
<feature type="domain" description="CCT" evidence="12">
    <location>
        <begin position="755"/>
        <end position="797"/>
    </location>
</feature>
<keyword evidence="7 9" id="KW-0539">Nucleus</keyword>
<evidence type="ECO:0000256" key="7">
    <source>
        <dbReference type="ARBA" id="ARBA00023242"/>
    </source>
</evidence>
<evidence type="ECO:0000313" key="13">
    <source>
        <dbReference type="EMBL" id="GFZ20546.1"/>
    </source>
</evidence>
<accession>A0A7J0HBU1</accession>
<keyword evidence="14" id="KW-1185">Reference proteome</keyword>
<evidence type="ECO:0000256" key="10">
    <source>
        <dbReference type="SAM" id="MobiDB-lite"/>
    </source>
</evidence>
<evidence type="ECO:0000256" key="4">
    <source>
        <dbReference type="ARBA" id="ARBA00023015"/>
    </source>
</evidence>
<evidence type="ECO:0000256" key="1">
    <source>
        <dbReference type="ARBA" id="ARBA00004123"/>
    </source>
</evidence>
<evidence type="ECO:0000256" key="8">
    <source>
        <dbReference type="PROSITE-ProRule" id="PRU00169"/>
    </source>
</evidence>
<gene>
    <name evidence="13" type="ORF">Acr_28g0012510</name>
</gene>
<evidence type="ECO:0000256" key="5">
    <source>
        <dbReference type="ARBA" id="ARBA00023108"/>
    </source>
</evidence>
<sequence>MGPVPMKNASDGDDYLAGDKKDAWEQKGVQNIVAGEGQDLGSSEEDESRNNEVAEINEGPERMIQVSSGPQQLQFQGPVVHWDRFLPIRSLKVLLVENDDSTRHVVSALLRNCSYEVITVSNGLQAWKILEDFSNHIDLVLTEVVMPFLSGIGLLCKIMSHKTFKNIPVIMMSSHDSMGLVFKCLSRGAVDFLVKPIRKNELKNLWQHVWRRCHSSSGSGSESGTHSANSTESKNSDEIENHNGSSDEQDNGSIGLSIRDGSDNGSGIQSSWNKKAAEVDSPQPISPKNQLADAPDISCAQVIHSKPKTYISRRVHVAEPKGCQEQDEQLAMVKDLEISMSRDPDSQLEYQHKFSNQHSSKRQNKLSEPDSLPVEKAKQELKSENISGKLGDHAESLSKIMGNCIEPEVESRALEAPSGFSGVSQTKDDARSDFKESSCLELIPKKLRKGGDIGTNVHGELNVLRHSDQSAFSKYSIAPWVRVRLGYNSSTVCTISRLFPLSVRNITIWSGVAVFQQKAKKQAPMGNVGSSSPLHNNSVAMKTEAMHSSNCTPPNQQSNGSSNNNDAPSTKYVPKPETLTDKSESVSAFKCFHTSALRPMPNGLICTAQQVISEKVDDVAVGTEEVQEKGSNHQVQVQHHHHHYHHYHHHVHNMQHQPQQDHDDFSMKNMEAAAPQCGSTNMLGGSVEGNVGMCSVNGSTSGSNYGRDGKNGSGNTLHAEVKKMESDSGASGKNGVVVSGRIGGNGADEDRLALREAALTKFRQKRKERCFEKQVRYQGRKRMAEQRPRIRGQFVRQIVYEMQAAMHLHSSDTKEGKDRQDNIAHEDNSWDVTTKLHLPLLKPSASTAGPKSFPALISIAVNVFSKMVSRRPLCRPLQLAPREVEISQVLQQAHLVFRWRLIGGAMEGKFAALCPVT</sequence>
<dbReference type="Pfam" id="PF00072">
    <property type="entry name" value="Response_reg"/>
    <property type="match status" value="1"/>
</dbReference>
<dbReference type="PROSITE" id="PS51017">
    <property type="entry name" value="CCT"/>
    <property type="match status" value="1"/>
</dbReference>
<dbReference type="SUPFAM" id="SSF52172">
    <property type="entry name" value="CheY-like"/>
    <property type="match status" value="1"/>
</dbReference>
<dbReference type="InterPro" id="IPR011006">
    <property type="entry name" value="CheY-like_superfamily"/>
</dbReference>
<dbReference type="InterPro" id="IPR010402">
    <property type="entry name" value="CCT_domain"/>
</dbReference>
<dbReference type="EMBL" id="BJWL01000028">
    <property type="protein sequence ID" value="GFZ20546.1"/>
    <property type="molecule type" value="Genomic_DNA"/>
</dbReference>
<dbReference type="GO" id="GO:0005634">
    <property type="term" value="C:nucleus"/>
    <property type="evidence" value="ECO:0007669"/>
    <property type="project" value="UniProtKB-SubCell"/>
</dbReference>
<feature type="compositionally biased region" description="Polar residues" evidence="10">
    <location>
        <begin position="542"/>
        <end position="554"/>
    </location>
</feature>
<dbReference type="PANTHER" id="PTHR43874:SF117">
    <property type="entry name" value="TWO-COMPONENT RESPONSE REGULATOR-LIKE APRR3"/>
    <property type="match status" value="1"/>
</dbReference>
<dbReference type="InterPro" id="IPR045279">
    <property type="entry name" value="ARR-like"/>
</dbReference>
<evidence type="ECO:0000259" key="12">
    <source>
        <dbReference type="PROSITE" id="PS51017"/>
    </source>
</evidence>
<dbReference type="Pfam" id="PF06203">
    <property type="entry name" value="CCT"/>
    <property type="match status" value="1"/>
</dbReference>